<accession>A0A0M0KMB8</accession>
<dbReference type="EMBL" id="LILD01000001">
    <property type="protein sequence ID" value="KOO39996.1"/>
    <property type="molecule type" value="Genomic_DNA"/>
</dbReference>
<dbReference type="PATRIC" id="fig|136160.3.peg.3463"/>
<reference evidence="1" key="1">
    <citation type="submission" date="2015-08" db="EMBL/GenBank/DDBJ databases">
        <title>Complete DNA Sequence of Pseudomonas syringae pv. actinidiae, the Causal Agent of Kiwifruit Canker Disease.</title>
        <authorList>
            <person name="Rikkerink E.H.A."/>
            <person name="Fineran P.C."/>
        </authorList>
    </citation>
    <scope>NUCLEOTIDE SEQUENCE</scope>
    <source>
        <strain evidence="1">DSM 13666</strain>
    </source>
</reference>
<sequence>MVTSTNRLIDKVKEVIQFESGVFIAIRKDKKINWETDFLPVTEEDEGLQHPFADIEIRAFDYSYFEISGMDFEVEKKILKHLE</sequence>
<name>A0A0M0KMB8_ALKHA</name>
<evidence type="ECO:0000313" key="1">
    <source>
        <dbReference type="EMBL" id="KOO39996.1"/>
    </source>
</evidence>
<comment type="caution">
    <text evidence="1">The sequence shown here is derived from an EMBL/GenBank/DDBJ whole genome shotgun (WGS) entry which is preliminary data.</text>
</comment>
<proteinExistence type="predicted"/>
<organism evidence="1">
    <name type="scientific">Halalkalibacterium halodurans</name>
    <name type="common">Bacillus halodurans</name>
    <dbReference type="NCBI Taxonomy" id="86665"/>
    <lineage>
        <taxon>Bacteria</taxon>
        <taxon>Bacillati</taxon>
        <taxon>Bacillota</taxon>
        <taxon>Bacilli</taxon>
        <taxon>Bacillales</taxon>
        <taxon>Bacillaceae</taxon>
        <taxon>Halalkalibacterium (ex Joshi et al. 2022)</taxon>
    </lineage>
</organism>
<dbReference type="AlphaFoldDB" id="A0A0M0KMB8"/>
<protein>
    <submittedName>
        <fullName evidence="1">Uncharacterized protein</fullName>
    </submittedName>
</protein>
<gene>
    <name evidence="1" type="ORF">AMD02_14925</name>
</gene>